<sequence length="83" mass="8310">MTPTRAAVDAARGSGVPSGAAVTAGYSTYKRWPWVVPGRAPAGGSAAPLVIGGIPGLHPAVRAARLSPAGAVQSPRACRHLEK</sequence>
<organism evidence="1 2">
    <name type="scientific">Actinoplanes sandaracinus</name>
    <dbReference type="NCBI Taxonomy" id="3045177"/>
    <lineage>
        <taxon>Bacteria</taxon>
        <taxon>Bacillati</taxon>
        <taxon>Actinomycetota</taxon>
        <taxon>Actinomycetes</taxon>
        <taxon>Micromonosporales</taxon>
        <taxon>Micromonosporaceae</taxon>
        <taxon>Actinoplanes</taxon>
    </lineage>
</organism>
<comment type="caution">
    <text evidence="1">The sequence shown here is derived from an EMBL/GenBank/DDBJ whole genome shotgun (WGS) entry which is preliminary data.</text>
</comment>
<dbReference type="RefSeq" id="WP_282761755.1">
    <property type="nucleotide sequence ID" value="NZ_JASCTH010000012.1"/>
</dbReference>
<evidence type="ECO:0000313" key="2">
    <source>
        <dbReference type="Proteomes" id="UP001241758"/>
    </source>
</evidence>
<dbReference type="EMBL" id="JASCTH010000012">
    <property type="protein sequence ID" value="MDI6100929.1"/>
    <property type="molecule type" value="Genomic_DNA"/>
</dbReference>
<accession>A0ABT6WMG6</accession>
<name>A0ABT6WMG6_9ACTN</name>
<gene>
    <name evidence="1" type="ORF">QLQ12_20145</name>
</gene>
<protein>
    <submittedName>
        <fullName evidence="1">Uncharacterized protein</fullName>
    </submittedName>
</protein>
<keyword evidence="2" id="KW-1185">Reference proteome</keyword>
<reference evidence="1 2" key="1">
    <citation type="submission" date="2023-05" db="EMBL/GenBank/DDBJ databases">
        <title>Actinoplanes sp. NEAU-A12 genome sequencing.</title>
        <authorList>
            <person name="Wang Z.-S."/>
        </authorList>
    </citation>
    <scope>NUCLEOTIDE SEQUENCE [LARGE SCALE GENOMIC DNA]</scope>
    <source>
        <strain evidence="1 2">NEAU-A12</strain>
    </source>
</reference>
<evidence type="ECO:0000313" key="1">
    <source>
        <dbReference type="EMBL" id="MDI6100929.1"/>
    </source>
</evidence>
<dbReference type="Proteomes" id="UP001241758">
    <property type="component" value="Unassembled WGS sequence"/>
</dbReference>
<proteinExistence type="predicted"/>